<accession>A0A7T8K034</accession>
<dbReference type="Proteomes" id="UP000595437">
    <property type="component" value="Chromosome 9"/>
</dbReference>
<name>A0A7T8K034_CALRO</name>
<protein>
    <submittedName>
        <fullName evidence="1">Transposable element tcb2 transposase</fullName>
    </submittedName>
</protein>
<dbReference type="OrthoDB" id="2283219at2759"/>
<evidence type="ECO:0000313" key="1">
    <source>
        <dbReference type="EMBL" id="QQP40601.1"/>
    </source>
</evidence>
<keyword evidence="2" id="KW-1185">Reference proteome</keyword>
<gene>
    <name evidence="1" type="ORF">FKW44_014706</name>
</gene>
<dbReference type="InterPro" id="IPR036397">
    <property type="entry name" value="RNaseH_sf"/>
</dbReference>
<sequence length="123" mass="13834">MNDKWLAKTKKEVPKSFKTTNPASVVVLGAVSTAGDVLLHFFKAGEKINIDVYLGVLKEVGPWMDEKASGDVYNGRYLFQQDSAPAHKAKKTQEWLQANVPAFWDPQTWPSNSPDLNPMDFYM</sequence>
<dbReference type="PANTHER" id="PTHR47326">
    <property type="entry name" value="TRANSPOSABLE ELEMENT TC3 TRANSPOSASE-LIKE PROTEIN"/>
    <property type="match status" value="1"/>
</dbReference>
<evidence type="ECO:0000313" key="2">
    <source>
        <dbReference type="Proteomes" id="UP000595437"/>
    </source>
</evidence>
<dbReference type="Gene3D" id="3.30.420.10">
    <property type="entry name" value="Ribonuclease H-like superfamily/Ribonuclease H"/>
    <property type="match status" value="1"/>
</dbReference>
<dbReference type="EMBL" id="CP045898">
    <property type="protein sequence ID" value="QQP40601.1"/>
    <property type="molecule type" value="Genomic_DNA"/>
</dbReference>
<reference evidence="2" key="1">
    <citation type="submission" date="2021-01" db="EMBL/GenBank/DDBJ databases">
        <title>Caligus Genome Assembly.</title>
        <authorList>
            <person name="Gallardo-Escarate C."/>
        </authorList>
    </citation>
    <scope>NUCLEOTIDE SEQUENCE [LARGE SCALE GENOMIC DNA]</scope>
</reference>
<proteinExistence type="predicted"/>
<dbReference type="PANTHER" id="PTHR47326:SF1">
    <property type="entry name" value="HTH PSQ-TYPE DOMAIN-CONTAINING PROTEIN"/>
    <property type="match status" value="1"/>
</dbReference>
<dbReference type="AlphaFoldDB" id="A0A7T8K034"/>
<organism evidence="1 2">
    <name type="scientific">Caligus rogercresseyi</name>
    <name type="common">Sea louse</name>
    <dbReference type="NCBI Taxonomy" id="217165"/>
    <lineage>
        <taxon>Eukaryota</taxon>
        <taxon>Metazoa</taxon>
        <taxon>Ecdysozoa</taxon>
        <taxon>Arthropoda</taxon>
        <taxon>Crustacea</taxon>
        <taxon>Multicrustacea</taxon>
        <taxon>Hexanauplia</taxon>
        <taxon>Copepoda</taxon>
        <taxon>Siphonostomatoida</taxon>
        <taxon>Caligidae</taxon>
        <taxon>Caligus</taxon>
    </lineage>
</organism>
<dbReference type="GO" id="GO:0003676">
    <property type="term" value="F:nucleic acid binding"/>
    <property type="evidence" value="ECO:0007669"/>
    <property type="project" value="InterPro"/>
</dbReference>